<organism evidence="8 9">
    <name type="scientific">Geranomyces variabilis</name>
    <dbReference type="NCBI Taxonomy" id="109894"/>
    <lineage>
        <taxon>Eukaryota</taxon>
        <taxon>Fungi</taxon>
        <taxon>Fungi incertae sedis</taxon>
        <taxon>Chytridiomycota</taxon>
        <taxon>Chytridiomycota incertae sedis</taxon>
        <taxon>Chytridiomycetes</taxon>
        <taxon>Spizellomycetales</taxon>
        <taxon>Powellomycetaceae</taxon>
        <taxon>Geranomyces</taxon>
    </lineage>
</organism>
<dbReference type="PROSITE" id="PS00028">
    <property type="entry name" value="ZINC_FINGER_C2H2_1"/>
    <property type="match status" value="1"/>
</dbReference>
<feature type="region of interest" description="Disordered" evidence="6">
    <location>
        <begin position="800"/>
        <end position="850"/>
    </location>
</feature>
<accession>A0AAD5XQM9</accession>
<feature type="domain" description="C2H2-type" evidence="7">
    <location>
        <begin position="918"/>
        <end position="946"/>
    </location>
</feature>
<feature type="compositionally biased region" description="Pro residues" evidence="6">
    <location>
        <begin position="334"/>
        <end position="345"/>
    </location>
</feature>
<keyword evidence="3 5" id="KW-0863">Zinc-finger</keyword>
<evidence type="ECO:0000256" key="4">
    <source>
        <dbReference type="ARBA" id="ARBA00022833"/>
    </source>
</evidence>
<evidence type="ECO:0000259" key="7">
    <source>
        <dbReference type="PROSITE" id="PS50157"/>
    </source>
</evidence>
<keyword evidence="9" id="KW-1185">Reference proteome</keyword>
<dbReference type="EMBL" id="JADGJQ010000053">
    <property type="protein sequence ID" value="KAJ3175324.1"/>
    <property type="molecule type" value="Genomic_DNA"/>
</dbReference>
<keyword evidence="1" id="KW-0479">Metal-binding</keyword>
<feature type="region of interest" description="Disordered" evidence="6">
    <location>
        <begin position="328"/>
        <end position="377"/>
    </location>
</feature>
<dbReference type="InterPro" id="IPR051580">
    <property type="entry name" value="ZnF-Chromatin_assoc"/>
</dbReference>
<evidence type="ECO:0000256" key="2">
    <source>
        <dbReference type="ARBA" id="ARBA00022737"/>
    </source>
</evidence>
<evidence type="ECO:0000256" key="5">
    <source>
        <dbReference type="PROSITE-ProRule" id="PRU00042"/>
    </source>
</evidence>
<dbReference type="GO" id="GO:0005634">
    <property type="term" value="C:nucleus"/>
    <property type="evidence" value="ECO:0007669"/>
    <property type="project" value="TreeGrafter"/>
</dbReference>
<evidence type="ECO:0000313" key="8">
    <source>
        <dbReference type="EMBL" id="KAJ3175324.1"/>
    </source>
</evidence>
<feature type="compositionally biased region" description="Polar residues" evidence="6">
    <location>
        <begin position="448"/>
        <end position="464"/>
    </location>
</feature>
<keyword evidence="2" id="KW-0677">Repeat</keyword>
<reference evidence="8" key="1">
    <citation type="submission" date="2020-05" db="EMBL/GenBank/DDBJ databases">
        <title>Phylogenomic resolution of chytrid fungi.</title>
        <authorList>
            <person name="Stajich J.E."/>
            <person name="Amses K."/>
            <person name="Simmons R."/>
            <person name="Seto K."/>
            <person name="Myers J."/>
            <person name="Bonds A."/>
            <person name="Quandt C.A."/>
            <person name="Barry K."/>
            <person name="Liu P."/>
            <person name="Grigoriev I."/>
            <person name="Longcore J.E."/>
            <person name="James T.Y."/>
        </authorList>
    </citation>
    <scope>NUCLEOTIDE SEQUENCE</scope>
    <source>
        <strain evidence="8">JEL0379</strain>
    </source>
</reference>
<dbReference type="SMART" id="SM00355">
    <property type="entry name" value="ZnF_C2H2"/>
    <property type="match status" value="3"/>
</dbReference>
<feature type="compositionally biased region" description="Low complexity" evidence="6">
    <location>
        <begin position="1"/>
        <end position="34"/>
    </location>
</feature>
<feature type="region of interest" description="Disordered" evidence="6">
    <location>
        <begin position="288"/>
        <end position="311"/>
    </location>
</feature>
<feature type="compositionally biased region" description="Basic residues" evidence="6">
    <location>
        <begin position="826"/>
        <end position="843"/>
    </location>
</feature>
<feature type="region of interest" description="Disordered" evidence="6">
    <location>
        <begin position="415"/>
        <end position="464"/>
    </location>
</feature>
<evidence type="ECO:0000313" key="9">
    <source>
        <dbReference type="Proteomes" id="UP001212152"/>
    </source>
</evidence>
<evidence type="ECO:0000256" key="3">
    <source>
        <dbReference type="ARBA" id="ARBA00022771"/>
    </source>
</evidence>
<feature type="compositionally biased region" description="Pro residues" evidence="6">
    <location>
        <begin position="767"/>
        <end position="780"/>
    </location>
</feature>
<feature type="region of interest" description="Disordered" evidence="6">
    <location>
        <begin position="225"/>
        <end position="250"/>
    </location>
</feature>
<feature type="region of interest" description="Disordered" evidence="6">
    <location>
        <begin position="1"/>
        <end position="44"/>
    </location>
</feature>
<dbReference type="PROSITE" id="PS50157">
    <property type="entry name" value="ZINC_FINGER_C2H2_2"/>
    <property type="match status" value="1"/>
</dbReference>
<evidence type="ECO:0000256" key="6">
    <source>
        <dbReference type="SAM" id="MobiDB-lite"/>
    </source>
</evidence>
<evidence type="ECO:0000256" key="1">
    <source>
        <dbReference type="ARBA" id="ARBA00022723"/>
    </source>
</evidence>
<feature type="region of interest" description="Disordered" evidence="6">
    <location>
        <begin position="477"/>
        <end position="645"/>
    </location>
</feature>
<dbReference type="InterPro" id="IPR013087">
    <property type="entry name" value="Znf_C2H2_type"/>
</dbReference>
<feature type="compositionally biased region" description="Low complexity" evidence="6">
    <location>
        <begin position="288"/>
        <end position="299"/>
    </location>
</feature>
<feature type="compositionally biased region" description="Low complexity" evidence="6">
    <location>
        <begin position="509"/>
        <end position="529"/>
    </location>
</feature>
<feature type="compositionally biased region" description="Basic residues" evidence="6">
    <location>
        <begin position="616"/>
        <end position="629"/>
    </location>
</feature>
<keyword evidence="4" id="KW-0862">Zinc</keyword>
<feature type="compositionally biased region" description="Low complexity" evidence="6">
    <location>
        <begin position="752"/>
        <end position="762"/>
    </location>
</feature>
<dbReference type="AlphaFoldDB" id="A0AAD5XQM9"/>
<sequence length="958" mass="102529">MASSNSSNSNSPASAAGTAASSPAAAASTTTTTTTHHHHRRTSSFGTATSFDELMASSHSSSSSLPGSAPRSRRNSLFNPLPYNPDLLDTLNFHGAARPRRPSFGGTLSLGGMDLIPSAGMMMMNEHAGAGAGDSYSSVHTLETQFCKDFECCGTQFPSLHELLSHYETVHVNVKDFADFSTFSDTLFSPGGSTSMVLDHHHHHHQMDLSLASLVGGPSSAKLETIQEEEDAESQCSNGVGGGGGGSSATAATAAAAAGPASSVVSAPTASTAPATVVAPATVALNQLNNSSKNNNNPPMMFPSPAPSHASLPFTEIQEGIRHLHIDPSQQFTPYPPALPPPPGGVTPNLVVSQHPSHVQQQPQQQSQHQPSPNSANLVVPETTVYMPSNGKRSRAPSLVAMNLPPDEVKKIRSLDGNYHSGASGTSGDESVPSPSLSHASAPDTPRASHNNGSTVHHNSTNGTDQIMTDAMINAMHGHPLPTADFFTGHQQQQQPRGSPMLGGARPLAQPHPRAHPATAAHQQQLHHAFSQNASAEQPTVGVSPHLAHLHSPFDLPSAPQAQGQAFPRSGTPGLMISHDRPHFQVEPPPPRPSSTPVMINAGHLGGHSPLQQHQQLHHQHPHQQHQRHPPTSTPPNGWMSAPDGQDMQAFVDEVYGLAPGGAQGGGGKRYKCPRAFCSKVYKNSNGLKYHLEHGNCELDYAQGQQSGQQQQQQQQQQQPQHGEYPAAAPSHPDFAPFADMASPPSQPLQPPQQQQQQQQHPAGNGTPPPAHAPPPPPQFINPNVASGPYVTSPMMHAAVAGSSSSSGSSSPLMPPHIIPVYHGTPMHHHHHQQQQHPHHPQHPQHPQIQHQQQQHQLHMLQQQHPGLHAQQQQQLAMHYANHPHMHHPQHHPHHMQAMAGMGYPIVAQDIKIALRPYWCRQCPKKYKNLNGLKYHAKVAHADLDFKTQVKGHTSMNL</sequence>
<comment type="caution">
    <text evidence="8">The sequence shown here is derived from an EMBL/GenBank/DDBJ whole genome shotgun (WGS) entry which is preliminary data.</text>
</comment>
<protein>
    <recommendedName>
        <fullName evidence="7">C2H2-type domain-containing protein</fullName>
    </recommendedName>
</protein>
<feature type="compositionally biased region" description="Low complexity" evidence="6">
    <location>
        <begin position="703"/>
        <end position="721"/>
    </location>
</feature>
<feature type="compositionally biased region" description="Low complexity" evidence="6">
    <location>
        <begin position="802"/>
        <end position="811"/>
    </location>
</feature>
<feature type="compositionally biased region" description="Polar residues" evidence="6">
    <location>
        <begin position="421"/>
        <end position="439"/>
    </location>
</feature>
<gene>
    <name evidence="8" type="ORF">HDU87_006274</name>
</gene>
<feature type="region of interest" description="Disordered" evidence="6">
    <location>
        <begin position="703"/>
        <end position="788"/>
    </location>
</feature>
<feature type="region of interest" description="Disordered" evidence="6">
    <location>
        <begin position="57"/>
        <end position="78"/>
    </location>
</feature>
<dbReference type="PANTHER" id="PTHR23057:SF0">
    <property type="entry name" value="JUXTAPOSED WITH ANOTHER ZINC FINGER PROTEIN 1"/>
    <property type="match status" value="1"/>
</dbReference>
<feature type="compositionally biased region" description="Low complexity" evidence="6">
    <location>
        <begin position="346"/>
        <end position="373"/>
    </location>
</feature>
<dbReference type="Proteomes" id="UP001212152">
    <property type="component" value="Unassembled WGS sequence"/>
</dbReference>
<name>A0AAD5XQM9_9FUNG</name>
<dbReference type="GO" id="GO:0008270">
    <property type="term" value="F:zinc ion binding"/>
    <property type="evidence" value="ECO:0007669"/>
    <property type="project" value="UniProtKB-KW"/>
</dbReference>
<feature type="compositionally biased region" description="Low complexity" evidence="6">
    <location>
        <begin position="57"/>
        <end position="70"/>
    </location>
</feature>
<proteinExistence type="predicted"/>
<dbReference type="PANTHER" id="PTHR23057">
    <property type="entry name" value="JUXTAPOSED WITH ANOTHER ZINC FINGER PROTEIN 1"/>
    <property type="match status" value="1"/>
</dbReference>